<comment type="subcellular location">
    <subcellularLocation>
        <location evidence="1">Endomembrane system</location>
        <topology evidence="1">Multi-pass membrane protein</topology>
    </subcellularLocation>
</comment>
<keyword evidence="4" id="KW-0150">Chloroplast</keyword>
<keyword evidence="5 11" id="KW-0812">Transmembrane</keyword>
<dbReference type="PANTHER" id="PTHR24223:SF401">
    <property type="entry name" value="ATP-BINDING CASSETTE TRANSPORTER SUBFAMILY C"/>
    <property type="match status" value="1"/>
</dbReference>
<feature type="transmembrane region" description="Helical" evidence="11">
    <location>
        <begin position="785"/>
        <end position="809"/>
    </location>
</feature>
<keyword evidence="4" id="KW-0934">Plastid</keyword>
<dbReference type="InterPro" id="IPR017871">
    <property type="entry name" value="ABC_transporter-like_CS"/>
</dbReference>
<keyword evidence="3" id="KW-0813">Transport</keyword>
<dbReference type="OrthoDB" id="6500128at2759"/>
<feature type="domain" description="ABC transporter" evidence="12">
    <location>
        <begin position="369"/>
        <end position="593"/>
    </location>
</feature>
<dbReference type="SMART" id="SM00382">
    <property type="entry name" value="AAA"/>
    <property type="match status" value="2"/>
</dbReference>
<feature type="transmembrane region" description="Helical" evidence="11">
    <location>
        <begin position="693"/>
        <end position="711"/>
    </location>
</feature>
<dbReference type="GO" id="GO:0016020">
    <property type="term" value="C:membrane"/>
    <property type="evidence" value="ECO:0007669"/>
    <property type="project" value="InterPro"/>
</dbReference>
<dbReference type="InterPro" id="IPR003593">
    <property type="entry name" value="AAA+_ATPase"/>
</dbReference>
<keyword evidence="10 11" id="KW-0472">Membrane</keyword>
<protein>
    <submittedName>
        <fullName evidence="14">Uncharacterized protein</fullName>
    </submittedName>
</protein>
<evidence type="ECO:0000256" key="9">
    <source>
        <dbReference type="ARBA" id="ARBA00022989"/>
    </source>
</evidence>
<evidence type="ECO:0000256" key="2">
    <source>
        <dbReference type="ARBA" id="ARBA00009726"/>
    </source>
</evidence>
<dbReference type="GO" id="GO:0140359">
    <property type="term" value="F:ABC-type transporter activity"/>
    <property type="evidence" value="ECO:0007669"/>
    <property type="project" value="InterPro"/>
</dbReference>
<sequence length="1275" mass="143134">MWLCFGVEYFRASILKATWLICIILQVYILRALVKLVEDHHNFKWWWGTLLVLGMFVTSLGASISQHLCFTLCQKVAMKIRSTVSMAVYNKLLNVQLASLVGTDSGFMLNLVTNDTQKLLDAATFFNFVWFALVELITVSVLAIIEIGVSAVPGVIVAFLTQPLQFWMARFGARLRMKAIKYTDSRVNMMREVINGIRVIKYNGWIAPFLEKIADLRRNEISRIKRASFFRAASSAIRDSVTPLSSVASFGTYLAIHNGHFMSPSQAFTILALFSIFVRTFSIATVGFQAAGEAVIAMLRLRKLINMHTLEKNTSEDNEVCKVFPEKVIMVNNCSFSWEPREKEKINVKGSGRVYVETQNNDEENSDSIKELDQSSSELFELENNVTLKNISFSVEKGKLVSIYGPVGSGKSSLLLGMLGEMQCLIGEYFIQRDIAYVPQQPWILNATVKENIVFMSPFDPERYRITVSACALEKDISDFAGGHDAEIGDRGINLSGGQKARISLARACYSSAAVVFLDDPLAAVDVPTAKHLIEHVFCGILRGRTTVLVTHNKMALEVCDHVYYMDKGRLREDVRVNRELPTDTICTDQVHSPVVEHLDDTDNNSELKGSNVDESRTSTPVFRKATGRSTVEEDRVAGNIQASALIAYAKASGGLFFVSFVIFIFLLAQAVRVMFDYWLRVWTDQRYHLRQWMYFVAFASFAIGATLLALSRALLYTVSAITAAKNMHGKMAHRVLRSPQLFFDQNVTGRILNRFSKDQALVDEILPITAQQFFEYMIASLGSLIFVGVLIPWFLLAFPPFLFVFFYLQRRYVVVSRELKRLEAISRSPIYAHFTQTLQRMRLVLLRRWQGFKSRPGLDASEFPKMGASTLRGRGISSVRAYGMQSKMHDIFLSFIDANHRSYILFVHMSRWVGVRLDFATCICVTLASLLVVIMRNSISVGLAGVVIVQSLQLTGFIQYSVRQAAEVENYFTSVERINAYSNLPTEAKPDTSPGIIEKDWPSRGDIEFVNYTMSYRVDLPPILNEVSFKINAKEKIGILGRTGVGKSSLVAALFRMVENEKCTGDIIIDSVNIKSIGLDDLRKRLSIIPQDPILFQGSLRFNLDPFEAYSDVEINEALERAHLTGKIQSLEAGLQSAIVQNGENFSVGQRQLICLARSLLRRSRIIVMDEATAAVDGETDAIIQSTIRSSFEECTMLTIAHRIDTVIDCDRVLILAQGGRIAEFDSPHRLLSSNPEGIFASMVRQTGPAVAQKLQKAAEDAERKRIERKNIAE</sequence>
<dbReference type="Gene3D" id="3.40.50.300">
    <property type="entry name" value="P-loop containing nucleotide triphosphate hydrolases"/>
    <property type="match status" value="2"/>
</dbReference>
<dbReference type="PROSITE" id="PS50929">
    <property type="entry name" value="ABC_TM1F"/>
    <property type="match status" value="2"/>
</dbReference>
<feature type="transmembrane region" description="Helical" evidence="11">
    <location>
        <begin position="45"/>
        <end position="73"/>
    </location>
</feature>
<dbReference type="Gene3D" id="1.20.1560.10">
    <property type="entry name" value="ABC transporter type 1, transmembrane domain"/>
    <property type="match status" value="2"/>
</dbReference>
<dbReference type="InterPro" id="IPR011527">
    <property type="entry name" value="ABC1_TM_dom"/>
</dbReference>
<comment type="caution">
    <text evidence="14">The sequence shown here is derived from an EMBL/GenBank/DDBJ whole genome shotgun (WGS) entry which is preliminary data.</text>
</comment>
<dbReference type="PANTHER" id="PTHR24223">
    <property type="entry name" value="ATP-BINDING CASSETTE SUB-FAMILY C"/>
    <property type="match status" value="1"/>
</dbReference>
<dbReference type="InterPro" id="IPR027417">
    <property type="entry name" value="P-loop_NTPase"/>
</dbReference>
<dbReference type="CDD" id="cd03244">
    <property type="entry name" value="ABCC_MRP_domain2"/>
    <property type="match status" value="1"/>
</dbReference>
<dbReference type="CDD" id="cd18579">
    <property type="entry name" value="ABC_6TM_ABCC_D1"/>
    <property type="match status" value="1"/>
</dbReference>
<feature type="domain" description="ABC transmembrane type-1" evidence="13">
    <location>
        <begin position="661"/>
        <end position="971"/>
    </location>
</feature>
<dbReference type="PROSITE" id="PS00211">
    <property type="entry name" value="ABC_TRANSPORTER_1"/>
    <property type="match status" value="1"/>
</dbReference>
<evidence type="ECO:0000256" key="11">
    <source>
        <dbReference type="SAM" id="Phobius"/>
    </source>
</evidence>
<dbReference type="Pfam" id="PF00005">
    <property type="entry name" value="ABC_tran"/>
    <property type="match status" value="2"/>
</dbReference>
<feature type="transmembrane region" description="Helical" evidence="11">
    <location>
        <begin position="151"/>
        <end position="169"/>
    </location>
</feature>
<evidence type="ECO:0000259" key="13">
    <source>
        <dbReference type="PROSITE" id="PS50929"/>
    </source>
</evidence>
<evidence type="ECO:0000256" key="1">
    <source>
        <dbReference type="ARBA" id="ARBA00004127"/>
    </source>
</evidence>
<feature type="domain" description="ABC transporter" evidence="12">
    <location>
        <begin position="1008"/>
        <end position="1245"/>
    </location>
</feature>
<feature type="transmembrane region" description="Helical" evidence="11">
    <location>
        <begin position="652"/>
        <end position="672"/>
    </location>
</feature>
<evidence type="ECO:0000256" key="5">
    <source>
        <dbReference type="ARBA" id="ARBA00022692"/>
    </source>
</evidence>
<dbReference type="EMBL" id="CM035444">
    <property type="protein sequence ID" value="KAH7277455.1"/>
    <property type="molecule type" value="Genomic_DNA"/>
</dbReference>
<dbReference type="CDD" id="cd03250">
    <property type="entry name" value="ABCC_MRP_domain1"/>
    <property type="match status" value="1"/>
</dbReference>
<comment type="similarity">
    <text evidence="2">Belongs to the ABC transporter superfamily. ABCC family. Conjugate transporter (TC 3.A.1.208) subfamily.</text>
</comment>
<dbReference type="InterPro" id="IPR036640">
    <property type="entry name" value="ABC1_TM_sf"/>
</dbReference>
<dbReference type="InterPro" id="IPR044746">
    <property type="entry name" value="ABCC_6TM_D1"/>
</dbReference>
<dbReference type="GO" id="GO:0016887">
    <property type="term" value="F:ATP hydrolysis activity"/>
    <property type="evidence" value="ECO:0007669"/>
    <property type="project" value="InterPro"/>
</dbReference>
<dbReference type="AlphaFoldDB" id="A0A8T2Q185"/>
<evidence type="ECO:0000256" key="10">
    <source>
        <dbReference type="ARBA" id="ARBA00023136"/>
    </source>
</evidence>
<evidence type="ECO:0000256" key="7">
    <source>
        <dbReference type="ARBA" id="ARBA00022741"/>
    </source>
</evidence>
<evidence type="ECO:0000259" key="12">
    <source>
        <dbReference type="PROSITE" id="PS50893"/>
    </source>
</evidence>
<feature type="domain" description="ABC transmembrane type-1" evidence="13">
    <location>
        <begin position="21"/>
        <end position="293"/>
    </location>
</feature>
<dbReference type="OMA" id="YSHEMIM"/>
<dbReference type="InterPro" id="IPR003439">
    <property type="entry name" value="ABC_transporter-like_ATP-bd"/>
</dbReference>
<keyword evidence="8" id="KW-0067">ATP-binding</keyword>
<dbReference type="InterPro" id="IPR044726">
    <property type="entry name" value="ABCC_6TM_D2"/>
</dbReference>
<dbReference type="GO" id="GO:0012505">
    <property type="term" value="C:endomembrane system"/>
    <property type="evidence" value="ECO:0007669"/>
    <property type="project" value="UniProtKB-SubCell"/>
</dbReference>
<dbReference type="Pfam" id="PF00664">
    <property type="entry name" value="ABC_membrane"/>
    <property type="match status" value="3"/>
</dbReference>
<feature type="transmembrane region" description="Helical" evidence="11">
    <location>
        <begin position="12"/>
        <end position="33"/>
    </location>
</feature>
<feature type="transmembrane region" description="Helical" evidence="11">
    <location>
        <begin position="918"/>
        <end position="936"/>
    </location>
</feature>
<evidence type="ECO:0000256" key="8">
    <source>
        <dbReference type="ARBA" id="ARBA00022840"/>
    </source>
</evidence>
<dbReference type="Proteomes" id="UP000825935">
    <property type="component" value="Chromosome 39"/>
</dbReference>
<dbReference type="FunFam" id="3.40.50.300:FF:000074">
    <property type="entry name" value="Multidrug resistance-associated protein 5 isoform 1"/>
    <property type="match status" value="1"/>
</dbReference>
<gene>
    <name evidence="14" type="ORF">KP509_39G052600</name>
</gene>
<dbReference type="SUPFAM" id="SSF52540">
    <property type="entry name" value="P-loop containing nucleoside triphosphate hydrolases"/>
    <property type="match status" value="2"/>
</dbReference>
<evidence type="ECO:0000313" key="14">
    <source>
        <dbReference type="EMBL" id="KAH7277455.1"/>
    </source>
</evidence>
<dbReference type="GO" id="GO:0005524">
    <property type="term" value="F:ATP binding"/>
    <property type="evidence" value="ECO:0007669"/>
    <property type="project" value="UniProtKB-KW"/>
</dbReference>
<keyword evidence="6" id="KW-0677">Repeat</keyword>
<keyword evidence="7" id="KW-0547">Nucleotide-binding</keyword>
<dbReference type="CDD" id="cd18580">
    <property type="entry name" value="ABC_6TM_ABCC_D2"/>
    <property type="match status" value="1"/>
</dbReference>
<evidence type="ECO:0000313" key="15">
    <source>
        <dbReference type="Proteomes" id="UP000825935"/>
    </source>
</evidence>
<keyword evidence="15" id="KW-1185">Reference proteome</keyword>
<dbReference type="InterPro" id="IPR050173">
    <property type="entry name" value="ABC_transporter_C-like"/>
</dbReference>
<proteinExistence type="inferred from homology"/>
<feature type="transmembrane region" description="Helical" evidence="11">
    <location>
        <begin position="125"/>
        <end position="145"/>
    </location>
</feature>
<reference evidence="14" key="1">
    <citation type="submission" date="2021-08" db="EMBL/GenBank/DDBJ databases">
        <title>WGS assembly of Ceratopteris richardii.</title>
        <authorList>
            <person name="Marchant D.B."/>
            <person name="Chen G."/>
            <person name="Jenkins J."/>
            <person name="Shu S."/>
            <person name="Leebens-Mack J."/>
            <person name="Grimwood J."/>
            <person name="Schmutz J."/>
            <person name="Soltis P."/>
            <person name="Soltis D."/>
            <person name="Chen Z.-H."/>
        </authorList>
    </citation>
    <scope>NUCLEOTIDE SEQUENCE</scope>
    <source>
        <strain evidence="14">Whitten #5841</strain>
        <tissue evidence="14">Leaf</tissue>
    </source>
</reference>
<organism evidence="14 15">
    <name type="scientific">Ceratopteris richardii</name>
    <name type="common">Triangle waterfern</name>
    <dbReference type="NCBI Taxonomy" id="49495"/>
    <lineage>
        <taxon>Eukaryota</taxon>
        <taxon>Viridiplantae</taxon>
        <taxon>Streptophyta</taxon>
        <taxon>Embryophyta</taxon>
        <taxon>Tracheophyta</taxon>
        <taxon>Polypodiopsida</taxon>
        <taxon>Polypodiidae</taxon>
        <taxon>Polypodiales</taxon>
        <taxon>Pteridineae</taxon>
        <taxon>Pteridaceae</taxon>
        <taxon>Parkerioideae</taxon>
        <taxon>Ceratopteris</taxon>
    </lineage>
</organism>
<evidence type="ECO:0000256" key="4">
    <source>
        <dbReference type="ARBA" id="ARBA00022528"/>
    </source>
</evidence>
<feature type="transmembrane region" description="Helical" evidence="11">
    <location>
        <begin position="267"/>
        <end position="288"/>
    </location>
</feature>
<accession>A0A8T2Q185</accession>
<dbReference type="PROSITE" id="PS50893">
    <property type="entry name" value="ABC_TRANSPORTER_2"/>
    <property type="match status" value="2"/>
</dbReference>
<evidence type="ECO:0000256" key="6">
    <source>
        <dbReference type="ARBA" id="ARBA00022737"/>
    </source>
</evidence>
<dbReference type="SUPFAM" id="SSF90123">
    <property type="entry name" value="ABC transporter transmembrane region"/>
    <property type="match status" value="3"/>
</dbReference>
<dbReference type="FunFam" id="3.40.50.300:FF:000997">
    <property type="entry name" value="Multidrug resistance-associated protein 1"/>
    <property type="match status" value="1"/>
</dbReference>
<keyword evidence="9 11" id="KW-1133">Transmembrane helix</keyword>
<name>A0A8T2Q185_CERRI</name>
<evidence type="ECO:0000256" key="3">
    <source>
        <dbReference type="ARBA" id="ARBA00022448"/>
    </source>
</evidence>